<organism evidence="1 2">
    <name type="scientific">Thioalkalivibrio denitrificans</name>
    <dbReference type="NCBI Taxonomy" id="108003"/>
    <lineage>
        <taxon>Bacteria</taxon>
        <taxon>Pseudomonadati</taxon>
        <taxon>Pseudomonadota</taxon>
        <taxon>Gammaproteobacteria</taxon>
        <taxon>Chromatiales</taxon>
        <taxon>Ectothiorhodospiraceae</taxon>
        <taxon>Thioalkalivibrio</taxon>
    </lineage>
</organism>
<dbReference type="Pfam" id="PF09424">
    <property type="entry name" value="YqeY"/>
    <property type="match status" value="1"/>
</dbReference>
<dbReference type="SUPFAM" id="SSF89095">
    <property type="entry name" value="GatB/YqeY motif"/>
    <property type="match status" value="1"/>
</dbReference>
<dbReference type="RefSeq" id="WP_077279502.1">
    <property type="nucleotide sequence ID" value="NZ_MVBK01000078.1"/>
</dbReference>
<dbReference type="Proteomes" id="UP000189462">
    <property type="component" value="Unassembled WGS sequence"/>
</dbReference>
<dbReference type="STRING" id="108003.B1C78_12570"/>
<keyword evidence="2" id="KW-1185">Reference proteome</keyword>
<dbReference type="PANTHER" id="PTHR28055">
    <property type="entry name" value="ALTERED INHERITANCE OF MITOCHONDRIA PROTEIN 41, MITOCHONDRIAL"/>
    <property type="match status" value="1"/>
</dbReference>
<dbReference type="GO" id="GO:0016740">
    <property type="term" value="F:transferase activity"/>
    <property type="evidence" value="ECO:0007669"/>
    <property type="project" value="UniProtKB-KW"/>
</dbReference>
<dbReference type="Gene3D" id="1.10.10.410">
    <property type="match status" value="1"/>
</dbReference>
<evidence type="ECO:0000313" key="2">
    <source>
        <dbReference type="Proteomes" id="UP000189462"/>
    </source>
</evidence>
<dbReference type="GO" id="GO:0016884">
    <property type="term" value="F:carbon-nitrogen ligase activity, with glutamine as amido-N-donor"/>
    <property type="evidence" value="ECO:0007669"/>
    <property type="project" value="InterPro"/>
</dbReference>
<reference evidence="1 2" key="1">
    <citation type="submission" date="2017-02" db="EMBL/GenBank/DDBJ databases">
        <title>Genomic diversity within the haloalkaliphilic genus Thioalkalivibrio.</title>
        <authorList>
            <person name="Ahn A.-C."/>
            <person name="Meier-Kolthoff J."/>
            <person name="Overmars L."/>
            <person name="Richter M."/>
            <person name="Woyke T."/>
            <person name="Sorokin D.Y."/>
            <person name="Muyzer G."/>
        </authorList>
    </citation>
    <scope>NUCLEOTIDE SEQUENCE [LARGE SCALE GENOMIC DNA]</scope>
    <source>
        <strain evidence="1 2">ALJD</strain>
    </source>
</reference>
<dbReference type="InterPro" id="IPR042184">
    <property type="entry name" value="YqeY/Aim41_N"/>
</dbReference>
<accession>A0A1V3NDC4</accession>
<keyword evidence="1" id="KW-0808">Transferase</keyword>
<evidence type="ECO:0000313" key="1">
    <source>
        <dbReference type="EMBL" id="OOG23099.1"/>
    </source>
</evidence>
<protein>
    <submittedName>
        <fullName evidence="1">Glutamyl-tRNA amidotransferase</fullName>
    </submittedName>
</protein>
<dbReference type="PANTHER" id="PTHR28055:SF1">
    <property type="entry name" value="ALTERED INHERITANCE OF MITOCHONDRIA PROTEIN 41, MITOCHONDRIAL"/>
    <property type="match status" value="1"/>
</dbReference>
<sequence>MSAESQLKSRITEDMKAAMRAGDKVRLGTIRMALAAIKQVEVDTREALDDAGVLAVLDKMVKQRRESIEQYRKAGRDDLADVEQTELEVIGAYLPEPLSEEEINRLIDSAIGETGAASVRDMGKVMGLLKPQIQGRADMSA</sequence>
<feature type="non-terminal residue" evidence="1">
    <location>
        <position position="141"/>
    </location>
</feature>
<dbReference type="OrthoDB" id="9788127at2"/>
<comment type="caution">
    <text evidence="1">The sequence shown here is derived from an EMBL/GenBank/DDBJ whole genome shotgun (WGS) entry which is preliminary data.</text>
</comment>
<dbReference type="InterPro" id="IPR003789">
    <property type="entry name" value="Asn/Gln_tRNA_amidoTrase-B-like"/>
</dbReference>
<name>A0A1V3NDC4_9GAMM</name>
<dbReference type="InterPro" id="IPR023168">
    <property type="entry name" value="GatB_Yqey_C_2"/>
</dbReference>
<proteinExistence type="predicted"/>
<dbReference type="InterPro" id="IPR019004">
    <property type="entry name" value="YqeY/Aim41"/>
</dbReference>
<dbReference type="EMBL" id="MVBK01000078">
    <property type="protein sequence ID" value="OOG23099.1"/>
    <property type="molecule type" value="Genomic_DNA"/>
</dbReference>
<dbReference type="Gene3D" id="1.10.1510.10">
    <property type="entry name" value="Uncharacterised protein YqeY/AIM41 PF09424, N-terminal domain"/>
    <property type="match status" value="1"/>
</dbReference>
<dbReference type="AlphaFoldDB" id="A0A1V3NDC4"/>
<gene>
    <name evidence="1" type="ORF">B1C78_12570</name>
</gene>